<evidence type="ECO:0000256" key="3">
    <source>
        <dbReference type="ARBA" id="ARBA00022525"/>
    </source>
</evidence>
<dbReference type="EMBL" id="KN612351">
    <property type="protein sequence ID" value="KHJ75839.1"/>
    <property type="molecule type" value="Genomic_DNA"/>
</dbReference>
<feature type="signal peptide" evidence="7">
    <location>
        <begin position="1"/>
        <end position="18"/>
    </location>
</feature>
<comment type="subcellular location">
    <subcellularLocation>
        <location evidence="1">Secreted</location>
    </subcellularLocation>
</comment>
<evidence type="ECO:0000313" key="9">
    <source>
        <dbReference type="Proteomes" id="UP000053660"/>
    </source>
</evidence>
<evidence type="ECO:0000313" key="8">
    <source>
        <dbReference type="EMBL" id="KHJ75839.1"/>
    </source>
</evidence>
<proteinExistence type="inferred from homology"/>
<dbReference type="GO" id="GO:0008289">
    <property type="term" value="F:lipid binding"/>
    <property type="evidence" value="ECO:0007669"/>
    <property type="project" value="UniProtKB-KW"/>
</dbReference>
<reference evidence="8 9" key="1">
    <citation type="submission" date="2014-03" db="EMBL/GenBank/DDBJ databases">
        <title>Draft genome of the hookworm Oesophagostomum dentatum.</title>
        <authorList>
            <person name="Mitreva M."/>
        </authorList>
    </citation>
    <scope>NUCLEOTIDE SEQUENCE [LARGE SCALE GENOMIC DNA]</scope>
    <source>
        <strain evidence="8 9">OD-Hann</strain>
    </source>
</reference>
<protein>
    <recommendedName>
        <fullName evidence="10">Nematode fatty acid retinoid binding protein</fullName>
    </recommendedName>
</protein>
<evidence type="ECO:0008006" key="10">
    <source>
        <dbReference type="Google" id="ProtNLM"/>
    </source>
</evidence>
<evidence type="ECO:0000256" key="1">
    <source>
        <dbReference type="ARBA" id="ARBA00004613"/>
    </source>
</evidence>
<keyword evidence="4 7" id="KW-0732">Signal</keyword>
<organism evidence="8 9">
    <name type="scientific">Oesophagostomum dentatum</name>
    <name type="common">Nodular worm</name>
    <dbReference type="NCBI Taxonomy" id="61180"/>
    <lineage>
        <taxon>Eukaryota</taxon>
        <taxon>Metazoa</taxon>
        <taxon>Ecdysozoa</taxon>
        <taxon>Nematoda</taxon>
        <taxon>Chromadorea</taxon>
        <taxon>Rhabditida</taxon>
        <taxon>Rhabditina</taxon>
        <taxon>Rhabditomorpha</taxon>
        <taxon>Strongyloidea</taxon>
        <taxon>Strongylidae</taxon>
        <taxon>Oesophagostomum</taxon>
    </lineage>
</organism>
<dbReference type="AlphaFoldDB" id="A0A0B1RT43"/>
<evidence type="ECO:0000256" key="7">
    <source>
        <dbReference type="SAM" id="SignalP"/>
    </source>
</evidence>
<dbReference type="InterPro" id="IPR008632">
    <property type="entry name" value="Gp-FAR-1"/>
</dbReference>
<dbReference type="Proteomes" id="UP000053660">
    <property type="component" value="Unassembled WGS sequence"/>
</dbReference>
<name>A0A0B1RT43_OESDE</name>
<feature type="chain" id="PRO_5002061160" description="Nematode fatty acid retinoid binding protein" evidence="7">
    <location>
        <begin position="19"/>
        <end position="173"/>
    </location>
</feature>
<evidence type="ECO:0000256" key="2">
    <source>
        <dbReference type="ARBA" id="ARBA00006648"/>
    </source>
</evidence>
<keyword evidence="3" id="KW-0964">Secreted</keyword>
<evidence type="ECO:0000256" key="6">
    <source>
        <dbReference type="ARBA" id="ARBA00023121"/>
    </source>
</evidence>
<accession>A0A0B1RT43</accession>
<evidence type="ECO:0000256" key="4">
    <source>
        <dbReference type="ARBA" id="ARBA00022729"/>
    </source>
</evidence>
<comment type="similarity">
    <text evidence="2">Belongs to the fatty-acid and retinol-binding protein (FARBP) family.</text>
</comment>
<sequence>MLWRIFVIAAVCLHGASAKDPEKESQALMERFAPEDMWQFSSSLNEKDFQVFSTILKEDPFLEFKSAKEYVDKLRQKSTTLAEKMKKTTDAIHNKIMQLEPESQTFAKELLEDNFKTSPNETRAKQRKEMILYFMDKYAAMSAKAKNAFGQKFPRLAASFSDPALRTAITAIN</sequence>
<keyword evidence="9" id="KW-1185">Reference proteome</keyword>
<gene>
    <name evidence="8" type="ORF">OESDEN_24544</name>
</gene>
<dbReference type="Gene3D" id="1.20.120.1100">
    <property type="match status" value="1"/>
</dbReference>
<dbReference type="Pfam" id="PF05823">
    <property type="entry name" value="Gp-FAR-1"/>
    <property type="match status" value="1"/>
</dbReference>
<evidence type="ECO:0000256" key="5">
    <source>
        <dbReference type="ARBA" id="ARBA00023054"/>
    </source>
</evidence>
<keyword evidence="5" id="KW-0175">Coiled coil</keyword>
<keyword evidence="6" id="KW-0446">Lipid-binding</keyword>
<dbReference type="GO" id="GO:0005576">
    <property type="term" value="C:extracellular region"/>
    <property type="evidence" value="ECO:0007669"/>
    <property type="project" value="UniProtKB-SubCell"/>
</dbReference>